<dbReference type="PROSITE" id="PS00018">
    <property type="entry name" value="EF_HAND_1"/>
    <property type="match status" value="2"/>
</dbReference>
<dbReference type="AlphaFoldDB" id="A0AAV5SEU2"/>
<evidence type="ECO:0000313" key="5">
    <source>
        <dbReference type="EMBL" id="GMS81217.1"/>
    </source>
</evidence>
<accession>A0AAV5SEU2</accession>
<dbReference type="PANTHER" id="PTHR23104:SF12">
    <property type="entry name" value="EF-HAND DOMAIN-CONTAINING PROTEIN"/>
    <property type="match status" value="1"/>
</dbReference>
<evidence type="ECO:0000313" key="6">
    <source>
        <dbReference type="Proteomes" id="UP001432027"/>
    </source>
</evidence>
<feature type="non-terminal residue" evidence="5">
    <location>
        <position position="1"/>
    </location>
</feature>
<name>A0AAV5SEU2_9BILA</name>
<keyword evidence="2" id="KW-0677">Repeat</keyword>
<keyword evidence="6" id="KW-1185">Reference proteome</keyword>
<comment type="caution">
    <text evidence="5">The sequence shown here is derived from an EMBL/GenBank/DDBJ whole genome shotgun (WGS) entry which is preliminary data.</text>
</comment>
<reference evidence="5" key="1">
    <citation type="submission" date="2023-10" db="EMBL/GenBank/DDBJ databases">
        <title>Genome assembly of Pristionchus species.</title>
        <authorList>
            <person name="Yoshida K."/>
            <person name="Sommer R.J."/>
        </authorList>
    </citation>
    <scope>NUCLEOTIDE SEQUENCE</scope>
    <source>
        <strain evidence="5">RS0144</strain>
    </source>
</reference>
<dbReference type="InterPro" id="IPR018247">
    <property type="entry name" value="EF_Hand_1_Ca_BS"/>
</dbReference>
<dbReference type="InterPro" id="IPR002048">
    <property type="entry name" value="EF_hand_dom"/>
</dbReference>
<evidence type="ECO:0000256" key="3">
    <source>
        <dbReference type="ARBA" id="ARBA00022837"/>
    </source>
</evidence>
<dbReference type="PROSITE" id="PS50222">
    <property type="entry name" value="EF_HAND_2"/>
    <property type="match status" value="1"/>
</dbReference>
<dbReference type="Gene3D" id="1.10.238.10">
    <property type="entry name" value="EF-hand"/>
    <property type="match status" value="1"/>
</dbReference>
<organism evidence="5 6">
    <name type="scientific">Pristionchus entomophagus</name>
    <dbReference type="NCBI Taxonomy" id="358040"/>
    <lineage>
        <taxon>Eukaryota</taxon>
        <taxon>Metazoa</taxon>
        <taxon>Ecdysozoa</taxon>
        <taxon>Nematoda</taxon>
        <taxon>Chromadorea</taxon>
        <taxon>Rhabditida</taxon>
        <taxon>Rhabditina</taxon>
        <taxon>Diplogasteromorpha</taxon>
        <taxon>Diplogasteroidea</taxon>
        <taxon>Neodiplogasteridae</taxon>
        <taxon>Pristionchus</taxon>
    </lineage>
</organism>
<dbReference type="GO" id="GO:0005509">
    <property type="term" value="F:calcium ion binding"/>
    <property type="evidence" value="ECO:0007669"/>
    <property type="project" value="InterPro"/>
</dbReference>
<protein>
    <recommendedName>
        <fullName evidence="4">EF-hand domain-containing protein</fullName>
    </recommendedName>
</protein>
<keyword evidence="1" id="KW-0732">Signal</keyword>
<dbReference type="InterPro" id="IPR052110">
    <property type="entry name" value="MCFD2-like"/>
</dbReference>
<evidence type="ECO:0000259" key="4">
    <source>
        <dbReference type="PROSITE" id="PS50222"/>
    </source>
</evidence>
<evidence type="ECO:0000256" key="1">
    <source>
        <dbReference type="ARBA" id="ARBA00022729"/>
    </source>
</evidence>
<dbReference type="SUPFAM" id="SSF47473">
    <property type="entry name" value="EF-hand"/>
    <property type="match status" value="1"/>
</dbReference>
<dbReference type="InterPro" id="IPR011992">
    <property type="entry name" value="EF-hand-dom_pair"/>
</dbReference>
<dbReference type="Proteomes" id="UP001432027">
    <property type="component" value="Unassembled WGS sequence"/>
</dbReference>
<keyword evidence="3" id="KW-0106">Calcium</keyword>
<sequence>DHHEHEFGEAADVEDEVHIREHMEEKIDLPPHIEKVQARFLYFEMCDLNKDDVIDGNEILKSMTHGHEQGSRMPGNIIDDEEEIIKRIDRTLADMDFDGNGLITFSEFYKHQEIQHSHFNRRKNEH</sequence>
<feature type="domain" description="EF-hand" evidence="4">
    <location>
        <begin position="83"/>
        <end position="118"/>
    </location>
</feature>
<dbReference type="PANTHER" id="PTHR23104">
    <property type="entry name" value="MULTIPLE COAGULATION FACTOR DEFICIENCY PROTEIN 2 NEURAL STEM CELL DERIVED NEURONAL SURVIVAL PROTEIN"/>
    <property type="match status" value="1"/>
</dbReference>
<dbReference type="EMBL" id="BTSX01000001">
    <property type="protein sequence ID" value="GMS81217.1"/>
    <property type="molecule type" value="Genomic_DNA"/>
</dbReference>
<dbReference type="Pfam" id="PF13499">
    <property type="entry name" value="EF-hand_7"/>
    <property type="match status" value="1"/>
</dbReference>
<gene>
    <name evidence="5" type="ORF">PENTCL1PPCAC_3392</name>
</gene>
<proteinExistence type="predicted"/>
<evidence type="ECO:0000256" key="2">
    <source>
        <dbReference type="ARBA" id="ARBA00022737"/>
    </source>
</evidence>